<dbReference type="InterPro" id="IPR008863">
    <property type="entry name" value="Toxic_anion-R_TelA"/>
</dbReference>
<evidence type="ECO:0000313" key="1">
    <source>
        <dbReference type="EMBL" id="WHM79311.1"/>
    </source>
</evidence>
<organism evidence="1 2">
    <name type="scientific">Streptococcus dysgalactiae subsp. equisimilis</name>
    <name type="common">Streptococcus equisimilis</name>
    <dbReference type="NCBI Taxonomy" id="119602"/>
    <lineage>
        <taxon>Bacteria</taxon>
        <taxon>Bacillati</taxon>
        <taxon>Bacillota</taxon>
        <taxon>Bacilli</taxon>
        <taxon>Lactobacillales</taxon>
        <taxon>Streptococcaceae</taxon>
        <taxon>Streptococcus</taxon>
    </lineage>
</organism>
<dbReference type="Pfam" id="PF05816">
    <property type="entry name" value="TelA"/>
    <property type="match status" value="1"/>
</dbReference>
<dbReference type="EMBL" id="CP125360">
    <property type="protein sequence ID" value="WHM79311.1"/>
    <property type="molecule type" value="Genomic_DNA"/>
</dbReference>
<gene>
    <name evidence="1" type="ORF">OPT59_00935</name>
</gene>
<name>A0AB38Y309_STREQ</name>
<proteinExistence type="predicted"/>
<protein>
    <submittedName>
        <fullName evidence="1">Toxic anion resistance protein</fullName>
    </submittedName>
</protein>
<accession>A0AB38Y309</accession>
<evidence type="ECO:0000313" key="2">
    <source>
        <dbReference type="Proteomes" id="UP001237475"/>
    </source>
</evidence>
<sequence>MAEFHFDIDQIADNAIVKTDKTTDIISELPTNTTGQISFFEKLSADQQTAITAKAPALVDTFLADQNALLDFGQSAVEGVNATVNHILAEQKKLQIPQVDDLLKSTNRELNGFIAKYKDATPADLEKKPNLIQKLFKQSRDTLQEFYFDSQNIEQKMDGMAAAVVKQEDTLARNIVSAELLIEDNTKSIENLVGVIAFIEASQKEATTRALTLQQKLATLDSATPEYQVQTDLLSRTTEVINTLEQQHTEYLSRLYVAWATTPQMRNLVKVSSDMRQKLGMLRRNTIPTMKLSIAQLGMMQQSVKSGMTADAIINANNAALQMLAETSKEAIPALEQSAQRPTLSMKSVTSLAESLVAQNNGIIAAIDQGRKERVQLESVIVKSAETINDSVKLRDQKIVQALLNEGKETQRTVEKGTAD</sequence>
<dbReference type="RefSeq" id="WP_015016569.1">
    <property type="nucleotide sequence ID" value="NZ_BLBI01000002.1"/>
</dbReference>
<reference evidence="1" key="1">
    <citation type="submission" date="2023-04" db="EMBL/GenBank/DDBJ databases">
        <title>Complete genomes of S. dygalactiae subsp equisimilis isolates causing bacteremia in cancer patients.</title>
        <authorList>
            <person name="Anand S."/>
            <person name="Arias J."/>
            <person name="Delafuente J."/>
            <person name="Elgamal H."/>
            <person name="Prevost T."/>
            <person name="Liu X."/>
            <person name="Kalia A."/>
        </authorList>
    </citation>
    <scope>NUCLEOTIDE SEQUENCE</scope>
    <source>
        <strain evidence="1">UT_120444</strain>
    </source>
</reference>
<dbReference type="Proteomes" id="UP001237475">
    <property type="component" value="Chromosome"/>
</dbReference>
<dbReference type="AlphaFoldDB" id="A0AB38Y309"/>